<dbReference type="Gene3D" id="3.30.565.10">
    <property type="entry name" value="Histidine kinase-like ATPase, C-terminal domain"/>
    <property type="match status" value="1"/>
</dbReference>
<accession>A0A7S4C5P7</accession>
<name>A0A7S4C5P7_CHRCT</name>
<sequence>MHRLRFLLDEMNSFSSQRQVCAQLELGTYRSERTVCDVDARVKKMAGFDVVVRGCAAVTCCVDESILTLALNEALSNARRFGSREAQITISMQIDEGADGAGRMLRVEMDSVNGADVPLLSADECMHAVESVPAWSEDVGLATVNQAAHAIGGRVWLHAYASEDAPRLNHTVFHLTIPVEQVVWRAGAIDTAEIFRRRAAHEIGVESLRSQGGSRATRWVS</sequence>
<evidence type="ECO:0000313" key="1">
    <source>
        <dbReference type="EMBL" id="CAE0787613.1"/>
    </source>
</evidence>
<dbReference type="SUPFAM" id="SSF55874">
    <property type="entry name" value="ATPase domain of HSP90 chaperone/DNA topoisomerase II/histidine kinase"/>
    <property type="match status" value="1"/>
</dbReference>
<organism evidence="1">
    <name type="scientific">Chrysotila carterae</name>
    <name type="common">Marine alga</name>
    <name type="synonym">Syracosphaera carterae</name>
    <dbReference type="NCBI Taxonomy" id="13221"/>
    <lineage>
        <taxon>Eukaryota</taxon>
        <taxon>Haptista</taxon>
        <taxon>Haptophyta</taxon>
        <taxon>Prymnesiophyceae</taxon>
        <taxon>Isochrysidales</taxon>
        <taxon>Isochrysidaceae</taxon>
        <taxon>Chrysotila</taxon>
    </lineage>
</organism>
<dbReference type="EMBL" id="HBIZ01065688">
    <property type="protein sequence ID" value="CAE0787613.1"/>
    <property type="molecule type" value="Transcribed_RNA"/>
</dbReference>
<evidence type="ECO:0008006" key="2">
    <source>
        <dbReference type="Google" id="ProtNLM"/>
    </source>
</evidence>
<protein>
    <recommendedName>
        <fullName evidence="2">Histidine kinase/HSP90-like ATPase domain-containing protein</fullName>
    </recommendedName>
</protein>
<reference evidence="1" key="1">
    <citation type="submission" date="2021-01" db="EMBL/GenBank/DDBJ databases">
        <authorList>
            <person name="Corre E."/>
            <person name="Pelletier E."/>
            <person name="Niang G."/>
            <person name="Scheremetjew M."/>
            <person name="Finn R."/>
            <person name="Kale V."/>
            <person name="Holt S."/>
            <person name="Cochrane G."/>
            <person name="Meng A."/>
            <person name="Brown T."/>
            <person name="Cohen L."/>
        </authorList>
    </citation>
    <scope>NUCLEOTIDE SEQUENCE</scope>
    <source>
        <strain evidence="1">CCMP645</strain>
    </source>
</reference>
<dbReference type="AlphaFoldDB" id="A0A7S4C5P7"/>
<dbReference type="InterPro" id="IPR036890">
    <property type="entry name" value="HATPase_C_sf"/>
</dbReference>
<gene>
    <name evidence="1" type="ORF">PCAR00345_LOCUS40321</name>
</gene>
<proteinExistence type="predicted"/>